<keyword evidence="3" id="KW-1185">Reference proteome</keyword>
<keyword evidence="1" id="KW-1133">Transmembrane helix</keyword>
<reference evidence="2 3" key="1">
    <citation type="journal article" date="2013" name="Environ. Microbiol.">
        <title>Chloride and organic osmolytes: a hybrid strategy to cope with elevated salinities by the moderately halophilic, chloride-dependent bacterium Halobacillus halophilus.</title>
        <authorList>
            <person name="Saum S.H."/>
            <person name="Pfeiffer F."/>
            <person name="Palm P."/>
            <person name="Rampp M."/>
            <person name="Schuster S.C."/>
            <person name="Muller V."/>
            <person name="Oesterhelt D."/>
        </authorList>
    </citation>
    <scope>NUCLEOTIDE SEQUENCE [LARGE SCALE GENOMIC DNA]</scope>
    <source>
        <strain evidence="3">ATCC 35676 / DSM 2266 / JCM 20832 / KCTC 3685 / LMG 17431 / NBRC 102448 / NCIMB 2269</strain>
    </source>
</reference>
<sequence>MSRVVAFVANVTVAISFFLDNITALGALFLGQITEEFNYAHHVTSPPINLV</sequence>
<evidence type="ECO:0000313" key="2">
    <source>
        <dbReference type="EMBL" id="CCG44587.1"/>
    </source>
</evidence>
<dbReference type="EMBL" id="HE717023">
    <property type="protein sequence ID" value="CCG44587.1"/>
    <property type="molecule type" value="Genomic_DNA"/>
</dbReference>
<dbReference type="HOGENOM" id="CLU_3099464_0_0_9"/>
<dbReference type="AlphaFoldDB" id="I0JKB8"/>
<accession>I0JKB8</accession>
<keyword evidence="1" id="KW-0472">Membrane</keyword>
<keyword evidence="1" id="KW-0812">Transmembrane</keyword>
<dbReference type="KEGG" id="hhd:HBHAL_2234"/>
<dbReference type="STRING" id="866895.HBHAL_2234"/>
<dbReference type="PATRIC" id="fig|866895.3.peg.1247"/>
<feature type="transmembrane region" description="Helical" evidence="1">
    <location>
        <begin position="6"/>
        <end position="30"/>
    </location>
</feature>
<name>I0JKB8_HALH3</name>
<evidence type="ECO:0000313" key="3">
    <source>
        <dbReference type="Proteomes" id="UP000007397"/>
    </source>
</evidence>
<gene>
    <name evidence="2" type="ordered locus">HBHAL_2234</name>
</gene>
<evidence type="ECO:0000256" key="1">
    <source>
        <dbReference type="SAM" id="Phobius"/>
    </source>
</evidence>
<dbReference type="Proteomes" id="UP000007397">
    <property type="component" value="Chromosome"/>
</dbReference>
<protein>
    <submittedName>
        <fullName evidence="2">Uncharacterized protein</fullName>
    </submittedName>
</protein>
<organism evidence="2 3">
    <name type="scientific">Halobacillus halophilus (strain ATCC 35676 / DSM 2266 / JCM 20832 / KCTC 3685 / LMG 17431 / NBRC 102448 / NCIMB 2269)</name>
    <name type="common">Sporosarcina halophila</name>
    <dbReference type="NCBI Taxonomy" id="866895"/>
    <lineage>
        <taxon>Bacteria</taxon>
        <taxon>Bacillati</taxon>
        <taxon>Bacillota</taxon>
        <taxon>Bacilli</taxon>
        <taxon>Bacillales</taxon>
        <taxon>Bacillaceae</taxon>
        <taxon>Halobacillus</taxon>
    </lineage>
</organism>
<proteinExistence type="predicted"/>